<dbReference type="CDD" id="cd17039">
    <property type="entry name" value="Ubl_ubiquitin_like"/>
    <property type="match status" value="1"/>
</dbReference>
<gene>
    <name evidence="2" type="ORF">TSOC_003302</name>
</gene>
<sequence length="173" mass="18015">MRVFVRDLGGSTVAVDAGGSDGLEQLHAALEARLGVPAQEQVLTTLGGRPLRPAGGGLRAQGVREADTLQLSARLRGGQPVKVRLLTPTPQAESGTHVTVEMEADTPMHAVKARLAAATGLAVEHQRVLLAGMGDMVLADKRTNIGVSYCGSTNNLYFATLPATEAPVERKAA</sequence>
<dbReference type="AlphaFoldDB" id="A0A2J8ABX1"/>
<feature type="domain" description="Ubiquitin-like" evidence="1">
    <location>
        <begin position="1"/>
        <end position="78"/>
    </location>
</feature>
<evidence type="ECO:0000313" key="2">
    <source>
        <dbReference type="EMBL" id="PNH10019.1"/>
    </source>
</evidence>
<protein>
    <submittedName>
        <fullName evidence="2">Polyubiquitin-D</fullName>
    </submittedName>
</protein>
<organism evidence="2 3">
    <name type="scientific">Tetrabaena socialis</name>
    <dbReference type="NCBI Taxonomy" id="47790"/>
    <lineage>
        <taxon>Eukaryota</taxon>
        <taxon>Viridiplantae</taxon>
        <taxon>Chlorophyta</taxon>
        <taxon>core chlorophytes</taxon>
        <taxon>Chlorophyceae</taxon>
        <taxon>CS clade</taxon>
        <taxon>Chlamydomonadales</taxon>
        <taxon>Tetrabaenaceae</taxon>
        <taxon>Tetrabaena</taxon>
    </lineage>
</organism>
<accession>A0A2J8ABX1</accession>
<dbReference type="InterPro" id="IPR029071">
    <property type="entry name" value="Ubiquitin-like_domsf"/>
</dbReference>
<dbReference type="EMBL" id="PGGS01000070">
    <property type="protein sequence ID" value="PNH10019.1"/>
    <property type="molecule type" value="Genomic_DNA"/>
</dbReference>
<dbReference type="SMART" id="SM00213">
    <property type="entry name" value="UBQ"/>
    <property type="match status" value="2"/>
</dbReference>
<reference evidence="2 3" key="1">
    <citation type="journal article" date="2017" name="Mol. Biol. Evol.">
        <title>The 4-celled Tetrabaena socialis nuclear genome reveals the essential components for genetic control of cell number at the origin of multicellularity in the volvocine lineage.</title>
        <authorList>
            <person name="Featherston J."/>
            <person name="Arakaki Y."/>
            <person name="Hanschen E.R."/>
            <person name="Ferris P.J."/>
            <person name="Michod R.E."/>
            <person name="Olson B.J.S.C."/>
            <person name="Nozaki H."/>
            <person name="Durand P.M."/>
        </authorList>
    </citation>
    <scope>NUCLEOTIDE SEQUENCE [LARGE SCALE GENOMIC DNA]</scope>
    <source>
        <strain evidence="2 3">NIES-571</strain>
    </source>
</reference>
<dbReference type="InterPro" id="IPR000626">
    <property type="entry name" value="Ubiquitin-like_dom"/>
</dbReference>
<keyword evidence="3" id="KW-1185">Reference proteome</keyword>
<dbReference type="Gene3D" id="3.10.20.90">
    <property type="entry name" value="Phosphatidylinositol 3-kinase Catalytic Subunit, Chain A, domain 1"/>
    <property type="match status" value="1"/>
</dbReference>
<dbReference type="Pfam" id="PF00240">
    <property type="entry name" value="ubiquitin"/>
    <property type="match status" value="2"/>
</dbReference>
<evidence type="ECO:0000259" key="1">
    <source>
        <dbReference type="PROSITE" id="PS50053"/>
    </source>
</evidence>
<name>A0A2J8ABX1_9CHLO</name>
<dbReference type="SUPFAM" id="SSF54236">
    <property type="entry name" value="Ubiquitin-like"/>
    <property type="match status" value="2"/>
</dbReference>
<dbReference type="Proteomes" id="UP000236333">
    <property type="component" value="Unassembled WGS sequence"/>
</dbReference>
<comment type="caution">
    <text evidence="2">The sequence shown here is derived from an EMBL/GenBank/DDBJ whole genome shotgun (WGS) entry which is preliminary data.</text>
</comment>
<evidence type="ECO:0000313" key="3">
    <source>
        <dbReference type="Proteomes" id="UP000236333"/>
    </source>
</evidence>
<proteinExistence type="predicted"/>
<dbReference type="OrthoDB" id="534821at2759"/>
<dbReference type="PROSITE" id="PS50053">
    <property type="entry name" value="UBIQUITIN_2"/>
    <property type="match status" value="1"/>
</dbReference>